<evidence type="ECO:0008006" key="3">
    <source>
        <dbReference type="Google" id="ProtNLM"/>
    </source>
</evidence>
<evidence type="ECO:0000313" key="1">
    <source>
        <dbReference type="EMBL" id="OGC63691.1"/>
    </source>
</evidence>
<dbReference type="InterPro" id="IPR052555">
    <property type="entry name" value="dCTP_Pyrophosphatase"/>
</dbReference>
<dbReference type="CDD" id="cd11523">
    <property type="entry name" value="NTP-PPase"/>
    <property type="match status" value="1"/>
</dbReference>
<evidence type="ECO:0000313" key="2">
    <source>
        <dbReference type="Proteomes" id="UP000176614"/>
    </source>
</evidence>
<organism evidence="1 2">
    <name type="scientific">candidate division WWE3 bacterium RIFOXYA2_FULL_46_9</name>
    <dbReference type="NCBI Taxonomy" id="1802636"/>
    <lineage>
        <taxon>Bacteria</taxon>
        <taxon>Katanobacteria</taxon>
    </lineage>
</organism>
<name>A0A1F4W2S5_UNCKA</name>
<dbReference type="EMBL" id="MEVT01000004">
    <property type="protein sequence ID" value="OGC63691.1"/>
    <property type="molecule type" value="Genomic_DNA"/>
</dbReference>
<gene>
    <name evidence="1" type="ORF">A2264_04920</name>
</gene>
<dbReference type="AlphaFoldDB" id="A0A1F4W2S5"/>
<dbReference type="Gene3D" id="1.10.287.1080">
    <property type="entry name" value="MazG-like"/>
    <property type="match status" value="1"/>
</dbReference>
<protein>
    <recommendedName>
        <fullName evidence="3">NTP pyrophosphohydrolase MazG putative catalytic core domain-containing protein</fullName>
    </recommendedName>
</protein>
<reference evidence="1 2" key="1">
    <citation type="journal article" date="2016" name="Nat. Commun.">
        <title>Thousands of microbial genomes shed light on interconnected biogeochemical processes in an aquifer system.</title>
        <authorList>
            <person name="Anantharaman K."/>
            <person name="Brown C.T."/>
            <person name="Hug L.A."/>
            <person name="Sharon I."/>
            <person name="Castelle C.J."/>
            <person name="Probst A.J."/>
            <person name="Thomas B.C."/>
            <person name="Singh A."/>
            <person name="Wilkins M.J."/>
            <person name="Karaoz U."/>
            <person name="Brodie E.L."/>
            <person name="Williams K.H."/>
            <person name="Hubbard S.S."/>
            <person name="Banfield J.F."/>
        </authorList>
    </citation>
    <scope>NUCLEOTIDE SEQUENCE [LARGE SCALE GENOMIC DNA]</scope>
</reference>
<accession>A0A1F4W2S5</accession>
<dbReference type="SUPFAM" id="SSF101386">
    <property type="entry name" value="all-alpha NTP pyrophosphatases"/>
    <property type="match status" value="1"/>
</dbReference>
<dbReference type="GO" id="GO:0005829">
    <property type="term" value="C:cytosol"/>
    <property type="evidence" value="ECO:0007669"/>
    <property type="project" value="TreeGrafter"/>
</dbReference>
<dbReference type="Proteomes" id="UP000176614">
    <property type="component" value="Unassembled WGS sequence"/>
</dbReference>
<dbReference type="GO" id="GO:0047840">
    <property type="term" value="F:dCTP diphosphatase activity"/>
    <property type="evidence" value="ECO:0007669"/>
    <property type="project" value="TreeGrafter"/>
</dbReference>
<dbReference type="PANTHER" id="PTHR46523">
    <property type="entry name" value="DCTP PYROPHOSPHATASE 1"/>
    <property type="match status" value="1"/>
</dbReference>
<comment type="caution">
    <text evidence="1">The sequence shown here is derived from an EMBL/GenBank/DDBJ whole genome shotgun (WGS) entry which is preliminary data.</text>
</comment>
<dbReference type="PANTHER" id="PTHR46523:SF1">
    <property type="entry name" value="DCTP PYROPHOSPHATASE 1"/>
    <property type="match status" value="1"/>
</dbReference>
<sequence>MPKKSSVKIDEMQKRINKFISARNWGEKYQVYGILLNLTEEIGEAWNIVKHLEKDETLLKKVMSENKLELEDSIGDLMYLVYKLACVFEVDSQKAVIDRLNEFEERFPADFMKKHTYAGNRRAGGIDYKYQKKQPK</sequence>
<proteinExistence type="predicted"/>
<dbReference type="GO" id="GO:0042262">
    <property type="term" value="P:DNA protection"/>
    <property type="evidence" value="ECO:0007669"/>
    <property type="project" value="TreeGrafter"/>
</dbReference>
<dbReference type="GO" id="GO:0006253">
    <property type="term" value="P:dCTP catabolic process"/>
    <property type="evidence" value="ECO:0007669"/>
    <property type="project" value="TreeGrafter"/>
</dbReference>